<organism evidence="2 3">
    <name type="scientific">Patellaria atrata CBS 101060</name>
    <dbReference type="NCBI Taxonomy" id="1346257"/>
    <lineage>
        <taxon>Eukaryota</taxon>
        <taxon>Fungi</taxon>
        <taxon>Dikarya</taxon>
        <taxon>Ascomycota</taxon>
        <taxon>Pezizomycotina</taxon>
        <taxon>Dothideomycetes</taxon>
        <taxon>Dothideomycetes incertae sedis</taxon>
        <taxon>Patellariales</taxon>
        <taxon>Patellariaceae</taxon>
        <taxon>Patellaria</taxon>
    </lineage>
</organism>
<dbReference type="AlphaFoldDB" id="A0A9P4VR87"/>
<keyword evidence="1" id="KW-0472">Membrane</keyword>
<accession>A0A9P4VR87</accession>
<evidence type="ECO:0000313" key="2">
    <source>
        <dbReference type="EMBL" id="KAF2840688.1"/>
    </source>
</evidence>
<evidence type="ECO:0000313" key="3">
    <source>
        <dbReference type="Proteomes" id="UP000799429"/>
    </source>
</evidence>
<dbReference type="OrthoDB" id="9978173at2759"/>
<comment type="caution">
    <text evidence="2">The sequence shown here is derived from an EMBL/GenBank/DDBJ whole genome shotgun (WGS) entry which is preliminary data.</text>
</comment>
<protein>
    <submittedName>
        <fullName evidence="2">Uncharacterized protein</fullName>
    </submittedName>
</protein>
<dbReference type="Proteomes" id="UP000799429">
    <property type="component" value="Unassembled WGS sequence"/>
</dbReference>
<name>A0A9P4VR87_9PEZI</name>
<dbReference type="InterPro" id="IPR025533">
    <property type="entry name" value="DUF4419"/>
</dbReference>
<gene>
    <name evidence="2" type="ORF">M501DRAFT_626421</name>
</gene>
<feature type="transmembrane region" description="Helical" evidence="1">
    <location>
        <begin position="41"/>
        <end position="65"/>
    </location>
</feature>
<keyword evidence="1" id="KW-1133">Transmembrane helix</keyword>
<evidence type="ECO:0000256" key="1">
    <source>
        <dbReference type="SAM" id="Phobius"/>
    </source>
</evidence>
<keyword evidence="1" id="KW-0812">Transmembrane</keyword>
<dbReference type="EMBL" id="MU006092">
    <property type="protein sequence ID" value="KAF2840688.1"/>
    <property type="molecule type" value="Genomic_DNA"/>
</dbReference>
<reference evidence="2" key="1">
    <citation type="journal article" date="2020" name="Stud. Mycol.">
        <title>101 Dothideomycetes genomes: a test case for predicting lifestyles and emergence of pathogens.</title>
        <authorList>
            <person name="Haridas S."/>
            <person name="Albert R."/>
            <person name="Binder M."/>
            <person name="Bloem J."/>
            <person name="Labutti K."/>
            <person name="Salamov A."/>
            <person name="Andreopoulos B."/>
            <person name="Baker S."/>
            <person name="Barry K."/>
            <person name="Bills G."/>
            <person name="Bluhm B."/>
            <person name="Cannon C."/>
            <person name="Castanera R."/>
            <person name="Culley D."/>
            <person name="Daum C."/>
            <person name="Ezra D."/>
            <person name="Gonzalez J."/>
            <person name="Henrissat B."/>
            <person name="Kuo A."/>
            <person name="Liang C."/>
            <person name="Lipzen A."/>
            <person name="Lutzoni F."/>
            <person name="Magnuson J."/>
            <person name="Mondo S."/>
            <person name="Nolan M."/>
            <person name="Ohm R."/>
            <person name="Pangilinan J."/>
            <person name="Park H.-J."/>
            <person name="Ramirez L."/>
            <person name="Alfaro M."/>
            <person name="Sun H."/>
            <person name="Tritt A."/>
            <person name="Yoshinaga Y."/>
            <person name="Zwiers L.-H."/>
            <person name="Turgeon B."/>
            <person name="Goodwin S."/>
            <person name="Spatafora J."/>
            <person name="Crous P."/>
            <person name="Grigoriev I."/>
        </authorList>
    </citation>
    <scope>NUCLEOTIDE SEQUENCE</scope>
    <source>
        <strain evidence="2">CBS 101060</strain>
    </source>
</reference>
<proteinExistence type="predicted"/>
<keyword evidence="3" id="KW-1185">Reference proteome</keyword>
<dbReference type="Pfam" id="PF14388">
    <property type="entry name" value="DUF4419"/>
    <property type="match status" value="1"/>
</dbReference>
<sequence length="111" mass="12887">MFGTFNFGGFFNRTNYVNNKDGDDPEQRDYVMATFSTTKEIAVVVASILFLDTLHAETIFVYVLLTQIITKSKERRVNSKIEKLKRLGLEFTRRYLLLKPVLSIFVRISRA</sequence>